<dbReference type="GO" id="GO:0030170">
    <property type="term" value="F:pyridoxal phosphate binding"/>
    <property type="evidence" value="ECO:0007669"/>
    <property type="project" value="InterPro"/>
</dbReference>
<dbReference type="Gene3D" id="3.40.640.10">
    <property type="entry name" value="Type I PLP-dependent aspartate aminotransferase-like (Major domain)"/>
    <property type="match status" value="1"/>
</dbReference>
<dbReference type="InterPro" id="IPR051798">
    <property type="entry name" value="Class-II_PLP-Dep_Aminotrans"/>
</dbReference>
<dbReference type="EMBL" id="VSSQ01000474">
    <property type="protein sequence ID" value="MPL95614.1"/>
    <property type="molecule type" value="Genomic_DNA"/>
</dbReference>
<dbReference type="NCBIfam" id="TIGR04350">
    <property type="entry name" value="C_S_lyase_PatB"/>
    <property type="match status" value="1"/>
</dbReference>
<dbReference type="PANTHER" id="PTHR43525">
    <property type="entry name" value="PROTEIN MALY"/>
    <property type="match status" value="1"/>
</dbReference>
<dbReference type="EC" id="4.4.1.13" evidence="2"/>
<dbReference type="SUPFAM" id="SSF53383">
    <property type="entry name" value="PLP-dependent transferases"/>
    <property type="match status" value="1"/>
</dbReference>
<comment type="similarity">
    <text evidence="5">Belongs to the class-II pyridoxal-phosphate-dependent aminotransferase family. MalY/PatB cystathionine beta-lyase subfamily.</text>
</comment>
<evidence type="ECO:0000259" key="6">
    <source>
        <dbReference type="Pfam" id="PF00155"/>
    </source>
</evidence>
<proteinExistence type="inferred from homology"/>
<dbReference type="AlphaFoldDB" id="A0A644VVZ0"/>
<dbReference type="PANTHER" id="PTHR43525:SF1">
    <property type="entry name" value="PROTEIN MALY"/>
    <property type="match status" value="1"/>
</dbReference>
<dbReference type="GO" id="GO:0047804">
    <property type="term" value="F:cysteine-S-conjugate beta-lyase activity"/>
    <property type="evidence" value="ECO:0007669"/>
    <property type="project" value="UniProtKB-EC"/>
</dbReference>
<dbReference type="InterPro" id="IPR004839">
    <property type="entry name" value="Aminotransferase_I/II_large"/>
</dbReference>
<keyword evidence="3" id="KW-0663">Pyridoxal phosphate</keyword>
<dbReference type="Gene3D" id="3.90.1150.10">
    <property type="entry name" value="Aspartate Aminotransferase, domain 1"/>
    <property type="match status" value="1"/>
</dbReference>
<evidence type="ECO:0000256" key="1">
    <source>
        <dbReference type="ARBA" id="ARBA00001933"/>
    </source>
</evidence>
<comment type="cofactor">
    <cofactor evidence="1">
        <name>pyridoxal 5'-phosphate</name>
        <dbReference type="ChEBI" id="CHEBI:597326"/>
    </cofactor>
</comment>
<comment type="caution">
    <text evidence="7">The sequence shown here is derived from an EMBL/GenBank/DDBJ whole genome shotgun (WGS) entry which is preliminary data.</text>
</comment>
<evidence type="ECO:0000256" key="4">
    <source>
        <dbReference type="ARBA" id="ARBA00023239"/>
    </source>
</evidence>
<dbReference type="InterPro" id="IPR015422">
    <property type="entry name" value="PyrdxlP-dep_Trfase_small"/>
</dbReference>
<evidence type="ECO:0000256" key="5">
    <source>
        <dbReference type="ARBA" id="ARBA00037974"/>
    </source>
</evidence>
<dbReference type="InterPro" id="IPR027619">
    <property type="entry name" value="C-S_lyase_PatB-like"/>
</dbReference>
<sequence length="400" mass="45721">MENEKEYFDQYIERRGTRSIKWDGCNEKFGIDPSQEMIPMWIADMDFKCPPKVIEAVTKKAQEGIYGYCTKPDSFYEAIVNWVKRRYRWDVKKEWIIFTPGVIPGFTLAIQAFTAPGDGIIVQTPVYYPFMDGVHNNGRTLVENTLVQKENGSYIIDFADLEKKAKDPKNKLMIISNPHNPVGRCWTSEELERVGNICAENDVILVSDEIHADLIMSGYTHTAMSSLSEKIRQNTITNYAPSKTFNLAGLQTAYTIIPNDKIRTAYEARLKANRIFNMNWFGPVALETAYNECEDYADALRVYLTANKEYMANYLRENLPQLKMTELEATYLTWVDFRRTGMTTEEIEYFIAHEAHIGVDMGTWFGTGGAGFLRFSIACPRCLLTKALDQLAAALKGHRS</sequence>
<dbReference type="CDD" id="cd00609">
    <property type="entry name" value="AAT_like"/>
    <property type="match status" value="1"/>
</dbReference>
<dbReference type="Pfam" id="PF00155">
    <property type="entry name" value="Aminotran_1_2"/>
    <property type="match status" value="1"/>
</dbReference>
<keyword evidence="4 7" id="KW-0456">Lyase</keyword>
<gene>
    <name evidence="7" type="primary">patB_9</name>
    <name evidence="7" type="ORF">SDC9_41786</name>
</gene>
<name>A0A644VVZ0_9ZZZZ</name>
<protein>
    <recommendedName>
        <fullName evidence="2">cysteine-S-conjugate beta-lyase</fullName>
        <ecNumber evidence="2">4.4.1.13</ecNumber>
    </recommendedName>
</protein>
<feature type="domain" description="Aminotransferase class I/classII large" evidence="6">
    <location>
        <begin position="42"/>
        <end position="389"/>
    </location>
</feature>
<organism evidence="7">
    <name type="scientific">bioreactor metagenome</name>
    <dbReference type="NCBI Taxonomy" id="1076179"/>
    <lineage>
        <taxon>unclassified sequences</taxon>
        <taxon>metagenomes</taxon>
        <taxon>ecological metagenomes</taxon>
    </lineage>
</organism>
<evidence type="ECO:0000313" key="7">
    <source>
        <dbReference type="EMBL" id="MPL95614.1"/>
    </source>
</evidence>
<evidence type="ECO:0000256" key="2">
    <source>
        <dbReference type="ARBA" id="ARBA00012224"/>
    </source>
</evidence>
<accession>A0A644VVZ0</accession>
<reference evidence="7" key="1">
    <citation type="submission" date="2019-08" db="EMBL/GenBank/DDBJ databases">
        <authorList>
            <person name="Kucharzyk K."/>
            <person name="Murdoch R.W."/>
            <person name="Higgins S."/>
            <person name="Loffler F."/>
        </authorList>
    </citation>
    <scope>NUCLEOTIDE SEQUENCE</scope>
</reference>
<evidence type="ECO:0000256" key="3">
    <source>
        <dbReference type="ARBA" id="ARBA00022898"/>
    </source>
</evidence>
<dbReference type="InterPro" id="IPR015421">
    <property type="entry name" value="PyrdxlP-dep_Trfase_major"/>
</dbReference>
<dbReference type="InterPro" id="IPR015424">
    <property type="entry name" value="PyrdxlP-dep_Trfase"/>
</dbReference>